<dbReference type="InterPro" id="IPR001119">
    <property type="entry name" value="SLH_dom"/>
</dbReference>
<dbReference type="InterPro" id="IPR051465">
    <property type="entry name" value="Cell_Envelope_Struct_Comp"/>
</dbReference>
<protein>
    <submittedName>
        <fullName evidence="4">S-layer homology domain-containing protein</fullName>
    </submittedName>
</protein>
<evidence type="ECO:0000256" key="2">
    <source>
        <dbReference type="SAM" id="SignalP"/>
    </source>
</evidence>
<reference evidence="4" key="1">
    <citation type="submission" date="2022-06" db="EMBL/GenBank/DDBJ databases">
        <title>Aquibacillus sp. a new bacterium isolated from soil saline samples.</title>
        <authorList>
            <person name="Galisteo C."/>
            <person name="De La Haba R."/>
            <person name="Sanchez-Porro C."/>
            <person name="Ventosa A."/>
        </authorList>
    </citation>
    <scope>NUCLEOTIDE SEQUENCE</scope>
    <source>
        <strain evidence="4">3ASR75-54</strain>
    </source>
</reference>
<evidence type="ECO:0000256" key="1">
    <source>
        <dbReference type="ARBA" id="ARBA00022729"/>
    </source>
</evidence>
<dbReference type="PROSITE" id="PS51272">
    <property type="entry name" value="SLH"/>
    <property type="match status" value="2"/>
</dbReference>
<dbReference type="PANTHER" id="PTHR43308">
    <property type="entry name" value="OUTER MEMBRANE PROTEIN ALPHA-RELATED"/>
    <property type="match status" value="1"/>
</dbReference>
<organism evidence="4 5">
    <name type="scientific">Aquibacillus salsiterrae</name>
    <dbReference type="NCBI Taxonomy" id="2950439"/>
    <lineage>
        <taxon>Bacteria</taxon>
        <taxon>Bacillati</taxon>
        <taxon>Bacillota</taxon>
        <taxon>Bacilli</taxon>
        <taxon>Bacillales</taxon>
        <taxon>Bacillaceae</taxon>
        <taxon>Aquibacillus</taxon>
    </lineage>
</organism>
<gene>
    <name evidence="4" type="ORF">NC799_03490</name>
</gene>
<dbReference type="RefSeq" id="WP_272444952.1">
    <property type="nucleotide sequence ID" value="NZ_JAMQKC010000002.1"/>
</dbReference>
<feature type="domain" description="SLH" evidence="3">
    <location>
        <begin position="29"/>
        <end position="92"/>
    </location>
</feature>
<feature type="signal peptide" evidence="2">
    <location>
        <begin position="1"/>
        <end position="29"/>
    </location>
</feature>
<proteinExistence type="predicted"/>
<sequence length="273" mass="29857">MFNKIAKKVMVISLSVSLAATVFASSVSAAVTFTDIKKGDSHFEAVNSLAAAGVIKGYPGGTFGPYNELQRQHGAVLFQKSLNLAIPTDYLSRLSKYYTDVDETNDYAEQIAAVTPDIFTGGGGAFRPVEKMTREQMATTMVKALGLKDNGKETTINLNNVSDSHKQNVKIFAQYGITNQLQDFKPRDPVTRAQFATFLQKSLLVAIPHSINLNSGITMFDRAVEITLNVSNPSNYQVFVDGKELLYKNGKFVGVVEATKTDEVKQSLVIIKK</sequence>
<dbReference type="AlphaFoldDB" id="A0A9X4AFF3"/>
<evidence type="ECO:0000313" key="4">
    <source>
        <dbReference type="EMBL" id="MDC3415973.1"/>
    </source>
</evidence>
<comment type="caution">
    <text evidence="4">The sequence shown here is derived from an EMBL/GenBank/DDBJ whole genome shotgun (WGS) entry which is preliminary data.</text>
</comment>
<keyword evidence="1 2" id="KW-0732">Signal</keyword>
<keyword evidence="5" id="KW-1185">Reference proteome</keyword>
<dbReference type="EMBL" id="JAMQKC010000002">
    <property type="protein sequence ID" value="MDC3415973.1"/>
    <property type="molecule type" value="Genomic_DNA"/>
</dbReference>
<evidence type="ECO:0000313" key="5">
    <source>
        <dbReference type="Proteomes" id="UP001145069"/>
    </source>
</evidence>
<name>A0A9X4AFF3_9BACI</name>
<evidence type="ECO:0000259" key="3">
    <source>
        <dbReference type="PROSITE" id="PS51272"/>
    </source>
</evidence>
<feature type="domain" description="SLH" evidence="3">
    <location>
        <begin position="94"/>
        <end position="155"/>
    </location>
</feature>
<dbReference type="Pfam" id="PF00395">
    <property type="entry name" value="SLH"/>
    <property type="match status" value="1"/>
</dbReference>
<accession>A0A9X4AFF3</accession>
<feature type="chain" id="PRO_5040777802" evidence="2">
    <location>
        <begin position="30"/>
        <end position="273"/>
    </location>
</feature>
<dbReference type="Proteomes" id="UP001145069">
    <property type="component" value="Unassembled WGS sequence"/>
</dbReference>